<evidence type="ECO:0000313" key="2">
    <source>
        <dbReference type="EMBL" id="RRT45299.1"/>
    </source>
</evidence>
<comment type="caution">
    <text evidence="2">The sequence shown here is derived from an EMBL/GenBank/DDBJ whole genome shotgun (WGS) entry which is preliminary data.</text>
</comment>
<feature type="compositionally biased region" description="Basic and acidic residues" evidence="1">
    <location>
        <begin position="49"/>
        <end position="74"/>
    </location>
</feature>
<dbReference type="AlphaFoldDB" id="A0A426Y0M0"/>
<feature type="region of interest" description="Disordered" evidence="1">
    <location>
        <begin position="49"/>
        <end position="80"/>
    </location>
</feature>
<accession>A0A426Y0M0</accession>
<sequence length="80" mass="9036">MSLCDLNDDDNLHNPHCSWYVNIRGLSGVHVQATADWSLEIFASAIRDRGREADETRGVERAREDTEARGELRPDVALLE</sequence>
<protein>
    <submittedName>
        <fullName evidence="2">Uncharacterized protein</fullName>
    </submittedName>
</protein>
<name>A0A426Y0M0_ENSVE</name>
<organism evidence="2 3">
    <name type="scientific">Ensete ventricosum</name>
    <name type="common">Abyssinian banana</name>
    <name type="synonym">Musa ensete</name>
    <dbReference type="NCBI Taxonomy" id="4639"/>
    <lineage>
        <taxon>Eukaryota</taxon>
        <taxon>Viridiplantae</taxon>
        <taxon>Streptophyta</taxon>
        <taxon>Embryophyta</taxon>
        <taxon>Tracheophyta</taxon>
        <taxon>Spermatophyta</taxon>
        <taxon>Magnoliopsida</taxon>
        <taxon>Liliopsida</taxon>
        <taxon>Zingiberales</taxon>
        <taxon>Musaceae</taxon>
        <taxon>Ensete</taxon>
    </lineage>
</organism>
<dbReference type="Proteomes" id="UP000287651">
    <property type="component" value="Unassembled WGS sequence"/>
</dbReference>
<proteinExistence type="predicted"/>
<evidence type="ECO:0000313" key="3">
    <source>
        <dbReference type="Proteomes" id="UP000287651"/>
    </source>
</evidence>
<reference evidence="2 3" key="1">
    <citation type="journal article" date="2014" name="Agronomy (Basel)">
        <title>A Draft Genome Sequence for Ensete ventricosum, the Drought-Tolerant Tree Against Hunger.</title>
        <authorList>
            <person name="Harrison J."/>
            <person name="Moore K.A."/>
            <person name="Paszkiewicz K."/>
            <person name="Jones T."/>
            <person name="Grant M."/>
            <person name="Ambacheew D."/>
            <person name="Muzemil S."/>
            <person name="Studholme D.J."/>
        </authorList>
    </citation>
    <scope>NUCLEOTIDE SEQUENCE [LARGE SCALE GENOMIC DNA]</scope>
</reference>
<gene>
    <name evidence="2" type="ORF">B296_00030716</name>
</gene>
<dbReference type="EMBL" id="AMZH03015928">
    <property type="protein sequence ID" value="RRT45299.1"/>
    <property type="molecule type" value="Genomic_DNA"/>
</dbReference>
<evidence type="ECO:0000256" key="1">
    <source>
        <dbReference type="SAM" id="MobiDB-lite"/>
    </source>
</evidence>